<dbReference type="PROSITE" id="PS50292">
    <property type="entry name" value="PEROXIDASE_3"/>
    <property type="match status" value="1"/>
</dbReference>
<dbReference type="GO" id="GO:0005737">
    <property type="term" value="C:cytoplasm"/>
    <property type="evidence" value="ECO:0007669"/>
    <property type="project" value="TreeGrafter"/>
</dbReference>
<keyword evidence="1" id="KW-0479">Metal-binding</keyword>
<accession>A0A7R6SS68</accession>
<dbReference type="InterPro" id="IPR050783">
    <property type="entry name" value="Oxylipin_biosynth_metab"/>
</dbReference>
<keyword evidence="3 5" id="KW-0560">Oxidoreductase</keyword>
<sequence>MSTLNKLLGFAKRLPGVAKLANRIASNKLASATTPRPHSHSLWSPLDKVDASPSEYLTWHTVTDKNYFDRHLAPADDRFMNALPSNEGTTEFPFGEVTALFERKGGMKEDRSSVFFMFVAQWFTDGFFRSSHIDFRQTTSNHNIDLAQIYGSNEAVALMLRSGEGGKLRSQMIGGEEYPDSLGELDENGVWQVKDRYKNLPYIADKEWMESIFGGLTDSQKDKLFATGLERGNSIVGHMVMSTLFLREHNGICDQLASRNPGWDDDRLFHTARIINTVILMKLIIEDYVNHIAGLDVLVMDNSFVEKQQWYRTPWIAAEFNLLYRWHGLVPDALKVAGRDESLVKNFDLLIREGLSSLLEAATLQVAGKISLDNVPGFLMPAEQAMINKGRDWRLRSFNDYRVQFGLSRLDSFDQVTDDTNLNASLKRLYSDIDNLELTVGLFAEDGGSTLTGELQTAMVAYDALTQIYTNPLLAKENFCDKHFTAYGMERIDATKSFQDLADRNTNRLVKVSVKR</sequence>
<reference evidence="5 6" key="1">
    <citation type="journal article" date="2008" name="Int. J. Syst. Evol. Microbiol.">
        <title>Amphritea japonica sp. nov. and Amphritea balenae sp. nov., isolated from the sediment adjacent to sperm whale carcasses off Kagoshima, Japan.</title>
        <authorList>
            <person name="Miyazaki M."/>
            <person name="Nogi Y."/>
            <person name="Fujiwara Y."/>
            <person name="Kawato M."/>
            <person name="Nagahama T."/>
            <person name="Kubokawa K."/>
            <person name="Horikoshi K."/>
        </authorList>
    </citation>
    <scope>NUCLEOTIDE SEQUENCE [LARGE SCALE GENOMIC DNA]</scope>
    <source>
        <strain evidence="5 6">ATCC BAA-1530</strain>
    </source>
</reference>
<organism evidence="5 6">
    <name type="scientific">Amphritea japonica ATCC BAA-1530</name>
    <dbReference type="NCBI Taxonomy" id="1278309"/>
    <lineage>
        <taxon>Bacteria</taxon>
        <taxon>Pseudomonadati</taxon>
        <taxon>Pseudomonadota</taxon>
        <taxon>Gammaproteobacteria</taxon>
        <taxon>Oceanospirillales</taxon>
        <taxon>Oceanospirillaceae</taxon>
        <taxon>Amphritea</taxon>
    </lineage>
</organism>
<dbReference type="InterPro" id="IPR037120">
    <property type="entry name" value="Haem_peroxidase_sf_animal"/>
</dbReference>
<dbReference type="GO" id="GO:0006631">
    <property type="term" value="P:fatty acid metabolic process"/>
    <property type="evidence" value="ECO:0007669"/>
    <property type="project" value="UniProtKB-ARBA"/>
</dbReference>
<keyword evidence="2" id="KW-0223">Dioxygenase</keyword>
<evidence type="ECO:0000256" key="1">
    <source>
        <dbReference type="ARBA" id="ARBA00022723"/>
    </source>
</evidence>
<evidence type="ECO:0000256" key="2">
    <source>
        <dbReference type="ARBA" id="ARBA00022964"/>
    </source>
</evidence>
<gene>
    <name evidence="5" type="ORF">AMJAP_1341</name>
</gene>
<dbReference type="GO" id="GO:0016702">
    <property type="term" value="F:oxidoreductase activity, acting on single donors with incorporation of molecular oxygen, incorporation of two atoms of oxygen"/>
    <property type="evidence" value="ECO:0007669"/>
    <property type="project" value="TreeGrafter"/>
</dbReference>
<dbReference type="SUPFAM" id="SSF48113">
    <property type="entry name" value="Heme-dependent peroxidases"/>
    <property type="match status" value="1"/>
</dbReference>
<evidence type="ECO:0000256" key="3">
    <source>
        <dbReference type="ARBA" id="ARBA00023002"/>
    </source>
</evidence>
<dbReference type="GO" id="GO:0004601">
    <property type="term" value="F:peroxidase activity"/>
    <property type="evidence" value="ECO:0007669"/>
    <property type="project" value="InterPro"/>
</dbReference>
<dbReference type="GO" id="GO:0006979">
    <property type="term" value="P:response to oxidative stress"/>
    <property type="evidence" value="ECO:0007669"/>
    <property type="project" value="InterPro"/>
</dbReference>
<proteinExistence type="predicted"/>
<evidence type="ECO:0000256" key="4">
    <source>
        <dbReference type="ARBA" id="ARBA00023004"/>
    </source>
</evidence>
<dbReference type="PANTHER" id="PTHR11903:SF39">
    <property type="entry name" value="PROSTAGLANDIN G_H SYNTHASE 2-LIKE"/>
    <property type="match status" value="1"/>
</dbReference>
<dbReference type="KEGG" id="ajp:AMJAP_1341"/>
<dbReference type="PRINTS" id="PR00457">
    <property type="entry name" value="ANPEROXIDASE"/>
</dbReference>
<keyword evidence="6" id="KW-1185">Reference proteome</keyword>
<dbReference type="GO" id="GO:0020037">
    <property type="term" value="F:heme binding"/>
    <property type="evidence" value="ECO:0007669"/>
    <property type="project" value="InterPro"/>
</dbReference>
<dbReference type="OrthoDB" id="9765610at2"/>
<dbReference type="PANTHER" id="PTHR11903">
    <property type="entry name" value="PROSTAGLANDIN G/H SYNTHASE"/>
    <property type="match status" value="1"/>
</dbReference>
<dbReference type="AlphaFoldDB" id="A0A7R6SS68"/>
<evidence type="ECO:0000313" key="5">
    <source>
        <dbReference type="EMBL" id="BBB25936.1"/>
    </source>
</evidence>
<dbReference type="EC" id="1.14.99.1" evidence="5"/>
<dbReference type="Pfam" id="PF03098">
    <property type="entry name" value="An_peroxidase"/>
    <property type="match status" value="1"/>
</dbReference>
<protein>
    <submittedName>
        <fullName evidence="5">Prostaglandin-endoperoxide synthase 2</fullName>
        <ecNumber evidence="5">1.14.99.1</ecNumber>
    </submittedName>
</protein>
<dbReference type="GO" id="GO:0046872">
    <property type="term" value="F:metal ion binding"/>
    <property type="evidence" value="ECO:0007669"/>
    <property type="project" value="UniProtKB-KW"/>
</dbReference>
<dbReference type="Gene3D" id="1.10.640.10">
    <property type="entry name" value="Haem peroxidase domain superfamily, animal type"/>
    <property type="match status" value="1"/>
</dbReference>
<evidence type="ECO:0000313" key="6">
    <source>
        <dbReference type="Proteomes" id="UP000595663"/>
    </source>
</evidence>
<dbReference type="InterPro" id="IPR019791">
    <property type="entry name" value="Haem_peroxidase_animal"/>
</dbReference>
<dbReference type="Proteomes" id="UP000595663">
    <property type="component" value="Chromosome"/>
</dbReference>
<keyword evidence="4" id="KW-0408">Iron</keyword>
<dbReference type="EMBL" id="AP014545">
    <property type="protein sequence ID" value="BBB25936.1"/>
    <property type="molecule type" value="Genomic_DNA"/>
</dbReference>
<name>A0A7R6SS68_9GAMM</name>
<dbReference type="RefSeq" id="WP_019621541.1">
    <property type="nucleotide sequence ID" value="NZ_AP014545.1"/>
</dbReference>
<dbReference type="GO" id="GO:0004666">
    <property type="term" value="F:prostaglandin-endoperoxide synthase activity"/>
    <property type="evidence" value="ECO:0007669"/>
    <property type="project" value="UniProtKB-EC"/>
</dbReference>
<dbReference type="InterPro" id="IPR010255">
    <property type="entry name" value="Haem_peroxidase_sf"/>
</dbReference>